<name>A0A2P8ES53_9GAMM</name>
<dbReference type="Proteomes" id="UP000242133">
    <property type="component" value="Unassembled WGS sequence"/>
</dbReference>
<keyword evidence="2" id="KW-1185">Reference proteome</keyword>
<gene>
    <name evidence="1" type="ORF">CLV44_119100</name>
</gene>
<evidence type="ECO:0000313" key="1">
    <source>
        <dbReference type="EMBL" id="PSL12265.1"/>
    </source>
</evidence>
<dbReference type="RefSeq" id="WP_106592657.1">
    <property type="nucleotide sequence ID" value="NZ_PYGI01000019.1"/>
</dbReference>
<accession>A0A2P8ES53</accession>
<organism evidence="1 2">
    <name type="scientific">Marinobacterium halophilum</name>
    <dbReference type="NCBI Taxonomy" id="267374"/>
    <lineage>
        <taxon>Bacteria</taxon>
        <taxon>Pseudomonadati</taxon>
        <taxon>Pseudomonadota</taxon>
        <taxon>Gammaproteobacteria</taxon>
        <taxon>Oceanospirillales</taxon>
        <taxon>Oceanospirillaceae</taxon>
        <taxon>Marinobacterium</taxon>
    </lineage>
</organism>
<dbReference type="AlphaFoldDB" id="A0A2P8ES53"/>
<reference evidence="1 2" key="1">
    <citation type="submission" date="2018-03" db="EMBL/GenBank/DDBJ databases">
        <title>Genomic Encyclopedia of Archaeal and Bacterial Type Strains, Phase II (KMG-II): from individual species to whole genera.</title>
        <authorList>
            <person name="Goeker M."/>
        </authorList>
    </citation>
    <scope>NUCLEOTIDE SEQUENCE [LARGE SCALE GENOMIC DNA]</scope>
    <source>
        <strain evidence="1 2">DSM 17586</strain>
    </source>
</reference>
<comment type="caution">
    <text evidence="1">The sequence shown here is derived from an EMBL/GenBank/DDBJ whole genome shotgun (WGS) entry which is preliminary data.</text>
</comment>
<dbReference type="EMBL" id="PYGI01000019">
    <property type="protein sequence ID" value="PSL12265.1"/>
    <property type="molecule type" value="Genomic_DNA"/>
</dbReference>
<protein>
    <submittedName>
        <fullName evidence="1">Uncharacterized protein</fullName>
    </submittedName>
</protein>
<proteinExistence type="predicted"/>
<sequence>MVRLTLILTVMLAVVGLPEALKPLLFQSGPRLVILTTGEEPHVLNPEARQYAEPPFHVSSESVLLPTTELDGPQLSHLQPYAEQLIIADGQS</sequence>
<evidence type="ECO:0000313" key="2">
    <source>
        <dbReference type="Proteomes" id="UP000242133"/>
    </source>
</evidence>